<keyword evidence="1" id="KW-0812">Transmembrane</keyword>
<dbReference type="Proteomes" id="UP000264006">
    <property type="component" value="Chromosome"/>
</dbReference>
<dbReference type="InterPro" id="IPR046291">
    <property type="entry name" value="DUF6328"/>
</dbReference>
<gene>
    <name evidence="2" type="ORF">DVS28_a2764</name>
</gene>
<dbReference type="EMBL" id="CP031165">
    <property type="protein sequence ID" value="AXV07443.1"/>
    <property type="molecule type" value="Genomic_DNA"/>
</dbReference>
<evidence type="ECO:0000313" key="3">
    <source>
        <dbReference type="Proteomes" id="UP000264006"/>
    </source>
</evidence>
<feature type="transmembrane region" description="Helical" evidence="1">
    <location>
        <begin position="89"/>
        <end position="110"/>
    </location>
</feature>
<organism evidence="2 3">
    <name type="scientific">Euzebya pacifica</name>
    <dbReference type="NCBI Taxonomy" id="1608957"/>
    <lineage>
        <taxon>Bacteria</taxon>
        <taxon>Bacillati</taxon>
        <taxon>Actinomycetota</taxon>
        <taxon>Nitriliruptoria</taxon>
        <taxon>Euzebyales</taxon>
    </lineage>
</organism>
<feature type="transmembrane region" description="Helical" evidence="1">
    <location>
        <begin position="116"/>
        <end position="137"/>
    </location>
</feature>
<accession>A0A346XYZ6</accession>
<reference evidence="2 3" key="1">
    <citation type="submission" date="2018-09" db="EMBL/GenBank/DDBJ databases">
        <title>Complete genome sequence of Euzebya sp. DY32-46 isolated from seawater of Pacific Ocean.</title>
        <authorList>
            <person name="Xu L."/>
            <person name="Wu Y.-H."/>
            <person name="Xu X.-W."/>
        </authorList>
    </citation>
    <scope>NUCLEOTIDE SEQUENCE [LARGE SCALE GENOMIC DNA]</scope>
    <source>
        <strain evidence="2 3">DY32-46</strain>
    </source>
</reference>
<proteinExistence type="predicted"/>
<keyword evidence="3" id="KW-1185">Reference proteome</keyword>
<dbReference type="Pfam" id="PF19853">
    <property type="entry name" value="DUF6328"/>
    <property type="match status" value="1"/>
</dbReference>
<dbReference type="AlphaFoldDB" id="A0A346XYZ6"/>
<feature type="transmembrane region" description="Helical" evidence="1">
    <location>
        <begin position="45"/>
        <end position="65"/>
    </location>
</feature>
<name>A0A346XYZ6_9ACTN</name>
<dbReference type="OrthoDB" id="3625784at2"/>
<sequence length="154" mass="16386">MEEQFRSLMEGLRTTLPGVEVLMAFLLVLPFQANFTDLDQFQRTAFMVAMIAAASSAVMLIAPSAHQRVRSVERGGGVARKHERHLRTAVRVALIGTILAAVAIVAALYLATSVVVGHGTAIVLAVVLGLLAAWTWFGIPVVIFDGDDGDDGDG</sequence>
<evidence type="ECO:0000313" key="2">
    <source>
        <dbReference type="EMBL" id="AXV07443.1"/>
    </source>
</evidence>
<protein>
    <submittedName>
        <fullName evidence="2">Integral membrane protein</fullName>
    </submittedName>
</protein>
<dbReference type="KEGG" id="euz:DVS28_a2764"/>
<evidence type="ECO:0000256" key="1">
    <source>
        <dbReference type="SAM" id="Phobius"/>
    </source>
</evidence>
<feature type="transmembrane region" description="Helical" evidence="1">
    <location>
        <begin position="12"/>
        <end position="33"/>
    </location>
</feature>
<keyword evidence="1" id="KW-0472">Membrane</keyword>
<keyword evidence="1" id="KW-1133">Transmembrane helix</keyword>